<organism evidence="8 9">
    <name type="scientific">Luteibacter pinisoli</name>
    <dbReference type="NCBI Taxonomy" id="2589080"/>
    <lineage>
        <taxon>Bacteria</taxon>
        <taxon>Pseudomonadati</taxon>
        <taxon>Pseudomonadota</taxon>
        <taxon>Gammaproteobacteria</taxon>
        <taxon>Lysobacterales</taxon>
        <taxon>Rhodanobacteraceae</taxon>
        <taxon>Luteibacter</taxon>
    </lineage>
</organism>
<dbReference type="GO" id="GO:0016020">
    <property type="term" value="C:membrane"/>
    <property type="evidence" value="ECO:0007669"/>
    <property type="project" value="UniProtKB-SubCell"/>
</dbReference>
<keyword evidence="5 6" id="KW-0472">Membrane</keyword>
<evidence type="ECO:0000256" key="2">
    <source>
        <dbReference type="ARBA" id="ARBA00022448"/>
    </source>
</evidence>
<feature type="transmembrane region" description="Helical" evidence="6">
    <location>
        <begin position="94"/>
        <end position="115"/>
    </location>
</feature>
<evidence type="ECO:0000256" key="6">
    <source>
        <dbReference type="SAM" id="Phobius"/>
    </source>
</evidence>
<feature type="transmembrane region" description="Helical" evidence="6">
    <location>
        <begin position="346"/>
        <end position="367"/>
    </location>
</feature>
<dbReference type="GO" id="GO:0022857">
    <property type="term" value="F:transmembrane transporter activity"/>
    <property type="evidence" value="ECO:0007669"/>
    <property type="project" value="InterPro"/>
</dbReference>
<feature type="transmembrane region" description="Helical" evidence="6">
    <location>
        <begin position="258"/>
        <end position="276"/>
    </location>
</feature>
<feature type="transmembrane region" description="Helical" evidence="6">
    <location>
        <begin position="70"/>
        <end position="88"/>
    </location>
</feature>
<proteinExistence type="predicted"/>
<keyword evidence="3 6" id="KW-0812">Transmembrane</keyword>
<dbReference type="SUPFAM" id="SSF103473">
    <property type="entry name" value="MFS general substrate transporter"/>
    <property type="match status" value="1"/>
</dbReference>
<feature type="transmembrane region" description="Helical" evidence="6">
    <location>
        <begin position="30"/>
        <end position="49"/>
    </location>
</feature>
<sequence>MLFLGLASGLPFLLVGNTLSAWLKESGVDYGAIGVASFVTFAYNFKFVWAPAVDKLYLPLFCRLGQRRGWLLFALLLLAAGLMGMAAFPPSESLPRFLGMTLLAAFAGATVDIAVDAYRVEIAPPEAQGALAATYTLGYRLGLIAGGAGILIVADALGWQKGYMAICVLLLIPLATVLVAREPEHRVRERVPFAVAVQEGFIGPFRDFFARFGVALSLGLLLFVALFRLPDQMLGVMAYPFYLDAGFSKTQIAEVSKVYGVIVGIAGALLGGWAVTRFEMRRLLVVSAIGVALSNMLYLLMAQNPGQTWAFVATLSGDNFAQGFAGPVLVAFMSGLVNRRFTATQYALLSALANLPGKLLGGFSGFLVKDAGYTALFVVSTVSIVPTLIVLAILWRGLPAPAAVEE</sequence>
<dbReference type="EMBL" id="CP041046">
    <property type="protein sequence ID" value="QDE41757.1"/>
    <property type="molecule type" value="Genomic_DNA"/>
</dbReference>
<accession>A0A4Y5Z935</accession>
<feature type="transmembrane region" description="Helical" evidence="6">
    <location>
        <begin position="320"/>
        <end position="337"/>
    </location>
</feature>
<dbReference type="PROSITE" id="PS50850">
    <property type="entry name" value="MFS"/>
    <property type="match status" value="1"/>
</dbReference>
<dbReference type="OrthoDB" id="9787815at2"/>
<dbReference type="AlphaFoldDB" id="A0A4Y5Z935"/>
<feature type="transmembrane region" description="Helical" evidence="6">
    <location>
        <begin position="136"/>
        <end position="157"/>
    </location>
</feature>
<comment type="subcellular location">
    <subcellularLocation>
        <location evidence="1">Membrane</location>
        <topology evidence="1">Multi-pass membrane protein</topology>
    </subcellularLocation>
</comment>
<evidence type="ECO:0000256" key="3">
    <source>
        <dbReference type="ARBA" id="ARBA00022692"/>
    </source>
</evidence>
<feature type="transmembrane region" description="Helical" evidence="6">
    <location>
        <begin position="163"/>
        <end position="180"/>
    </location>
</feature>
<keyword evidence="2" id="KW-0813">Transport</keyword>
<evidence type="ECO:0000256" key="5">
    <source>
        <dbReference type="ARBA" id="ARBA00023136"/>
    </source>
</evidence>
<feature type="transmembrane region" description="Helical" evidence="6">
    <location>
        <begin position="283"/>
        <end position="300"/>
    </location>
</feature>
<protein>
    <submittedName>
        <fullName evidence="8">AmpG family muropeptide MFS transporter</fullName>
    </submittedName>
</protein>
<dbReference type="PANTHER" id="PTHR12778:SF10">
    <property type="entry name" value="MAJOR FACILITATOR SUPERFAMILY DOMAIN-CONTAINING PROTEIN 3"/>
    <property type="match status" value="1"/>
</dbReference>
<evidence type="ECO:0000313" key="8">
    <source>
        <dbReference type="EMBL" id="QDE41757.1"/>
    </source>
</evidence>
<keyword evidence="9" id="KW-1185">Reference proteome</keyword>
<dbReference type="InterPro" id="IPR036259">
    <property type="entry name" value="MFS_trans_sf"/>
</dbReference>
<reference evidence="8 9" key="1">
    <citation type="submission" date="2019-06" db="EMBL/GenBank/DDBJ databases">
        <title>A complete genome sequence for Luteibacter pinisoli MAH-14.</title>
        <authorList>
            <person name="Baltrus D.A."/>
        </authorList>
    </citation>
    <scope>NUCLEOTIDE SEQUENCE [LARGE SCALE GENOMIC DNA]</scope>
    <source>
        <strain evidence="8 9">MAH-14</strain>
    </source>
</reference>
<dbReference type="InterPro" id="IPR011701">
    <property type="entry name" value="MFS"/>
</dbReference>
<feature type="transmembrane region" description="Helical" evidence="6">
    <location>
        <begin position="208"/>
        <end position="227"/>
    </location>
</feature>
<dbReference type="Proteomes" id="UP000316093">
    <property type="component" value="Chromosome"/>
</dbReference>
<dbReference type="InterPro" id="IPR004752">
    <property type="entry name" value="AmpG_permease/AT-1"/>
</dbReference>
<evidence type="ECO:0000313" key="9">
    <source>
        <dbReference type="Proteomes" id="UP000316093"/>
    </source>
</evidence>
<name>A0A4Y5Z935_9GAMM</name>
<evidence type="ECO:0000256" key="1">
    <source>
        <dbReference type="ARBA" id="ARBA00004141"/>
    </source>
</evidence>
<dbReference type="KEGG" id="lpy:FIV34_19720"/>
<feature type="domain" description="Major facilitator superfamily (MFS) profile" evidence="7">
    <location>
        <begin position="1"/>
        <end position="398"/>
    </location>
</feature>
<evidence type="ECO:0000256" key="4">
    <source>
        <dbReference type="ARBA" id="ARBA00022989"/>
    </source>
</evidence>
<dbReference type="PANTHER" id="PTHR12778">
    <property type="entry name" value="SOLUTE CARRIER FAMILY 33 ACETYL-COA TRANSPORTER -RELATED"/>
    <property type="match status" value="1"/>
</dbReference>
<dbReference type="InterPro" id="IPR020846">
    <property type="entry name" value="MFS_dom"/>
</dbReference>
<feature type="transmembrane region" description="Helical" evidence="6">
    <location>
        <begin position="373"/>
        <end position="395"/>
    </location>
</feature>
<dbReference type="Pfam" id="PF07690">
    <property type="entry name" value="MFS_1"/>
    <property type="match status" value="1"/>
</dbReference>
<dbReference type="NCBIfam" id="TIGR00901">
    <property type="entry name" value="2A0125"/>
    <property type="match status" value="1"/>
</dbReference>
<gene>
    <name evidence="8" type="ORF">FIV34_19720</name>
</gene>
<evidence type="ECO:0000259" key="7">
    <source>
        <dbReference type="PROSITE" id="PS50850"/>
    </source>
</evidence>
<keyword evidence="4 6" id="KW-1133">Transmembrane helix</keyword>
<dbReference type="Gene3D" id="1.20.1250.20">
    <property type="entry name" value="MFS general substrate transporter like domains"/>
    <property type="match status" value="2"/>
</dbReference>